<dbReference type="PROSITE" id="PS51257">
    <property type="entry name" value="PROKAR_LIPOPROTEIN"/>
    <property type="match status" value="1"/>
</dbReference>
<evidence type="ECO:0000313" key="3">
    <source>
        <dbReference type="Proteomes" id="UP000568050"/>
    </source>
</evidence>
<name>A0A839QU21_9MICO</name>
<keyword evidence="3" id="KW-1185">Reference proteome</keyword>
<gene>
    <name evidence="2" type="ORF">FHX50_002106</name>
</gene>
<organism evidence="2 3">
    <name type="scientific">Helcobacillus massiliensis</name>
    <dbReference type="NCBI Taxonomy" id="521392"/>
    <lineage>
        <taxon>Bacteria</taxon>
        <taxon>Bacillati</taxon>
        <taxon>Actinomycetota</taxon>
        <taxon>Actinomycetes</taxon>
        <taxon>Micrococcales</taxon>
        <taxon>Dermabacteraceae</taxon>
        <taxon>Helcobacillus</taxon>
    </lineage>
</organism>
<keyword evidence="1" id="KW-0732">Signal</keyword>
<accession>A0A839QU21</accession>
<reference evidence="2 3" key="1">
    <citation type="submission" date="2020-08" db="EMBL/GenBank/DDBJ databases">
        <title>Sequencing the genomes of 1000 actinobacteria strains.</title>
        <authorList>
            <person name="Klenk H.-P."/>
        </authorList>
    </citation>
    <scope>NUCLEOTIDE SEQUENCE [LARGE SCALE GENOMIC DNA]</scope>
    <source>
        <strain evidence="2 3">DSM 23040</strain>
    </source>
</reference>
<feature type="signal peptide" evidence="1">
    <location>
        <begin position="1"/>
        <end position="23"/>
    </location>
</feature>
<evidence type="ECO:0000256" key="1">
    <source>
        <dbReference type="SAM" id="SignalP"/>
    </source>
</evidence>
<protein>
    <submittedName>
        <fullName evidence="2">Ferredoxin</fullName>
    </submittedName>
</protein>
<comment type="caution">
    <text evidence="2">The sequence shown here is derived from an EMBL/GenBank/DDBJ whole genome shotgun (WGS) entry which is preliminary data.</text>
</comment>
<feature type="chain" id="PRO_5032540266" evidence="1">
    <location>
        <begin position="24"/>
        <end position="115"/>
    </location>
</feature>
<sequence>MITTTRRAIAALGASLVLAGSLAACGSEPSEAELAKGMEKMMAAEGFDRAKLKESGITDEQIDEFYTCIAKEVKPNVSSRGQKLIAEGDGESKVSDEDYKAVEKAADGCASKIIG</sequence>
<dbReference type="Proteomes" id="UP000568050">
    <property type="component" value="Unassembled WGS sequence"/>
</dbReference>
<dbReference type="EMBL" id="JACHWP010000012">
    <property type="protein sequence ID" value="MBB3023804.1"/>
    <property type="molecule type" value="Genomic_DNA"/>
</dbReference>
<evidence type="ECO:0000313" key="2">
    <source>
        <dbReference type="EMBL" id="MBB3023804.1"/>
    </source>
</evidence>
<dbReference type="RefSeq" id="WP_183377132.1">
    <property type="nucleotide sequence ID" value="NZ_CBCSFZ010000034.1"/>
</dbReference>
<proteinExistence type="predicted"/>
<dbReference type="AlphaFoldDB" id="A0A839QU21"/>